<proteinExistence type="predicted"/>
<reference evidence="2" key="1">
    <citation type="submission" date="2018-06" db="EMBL/GenBank/DDBJ databases">
        <authorList>
            <person name="Zhirakovskaya E."/>
        </authorList>
    </citation>
    <scope>NUCLEOTIDE SEQUENCE</scope>
</reference>
<dbReference type="Pfam" id="PF24684">
    <property type="entry name" value="Vgb_lyase"/>
    <property type="match status" value="1"/>
</dbReference>
<dbReference type="InterPro" id="IPR015943">
    <property type="entry name" value="WD40/YVTN_repeat-like_dom_sf"/>
</dbReference>
<dbReference type="Gene3D" id="2.130.10.10">
    <property type="entry name" value="YVTN repeat-like/Quinoprotein amine dehydrogenase"/>
    <property type="match status" value="2"/>
</dbReference>
<dbReference type="AlphaFoldDB" id="A0A3B1C7T5"/>
<evidence type="ECO:0000313" key="2">
    <source>
        <dbReference type="EMBL" id="VAX19968.1"/>
    </source>
</evidence>
<accession>A0A3B1C7T5</accession>
<gene>
    <name evidence="2" type="ORF">MNBD_NITROSPINAE04-2709</name>
</gene>
<sequence length="454" mass="49698">MSLHLPGESGRITALVRGFALPVALAVCMASAPAPAFGGTTDANSDRRSGVVKPVITQLRPYMASKAPDIEEFTLPKKYSIPHGIAVDSKDRIWVTEMGANSLAVLDPASSTLKEYRIPSTVGLPESDWKYDPKKRTPPTHDAINIYSVGEPGALIVDSNDTLWFVMQLGNSVVRFDPVKEEFTEFMIPTPNSLPYDLASDSKGLIWFVEKNEGKLGYLDVEKKKNVEIEIEPGASLMGITIDSNDKIWIGDTAGNYIARYDPVTKKIRKFPISVPVSQPGQMRFDKKGILWICNLHSQQLGVLMPGPGVYSVVDLPGWNAVPQALAITDSGDIWIVDSMTNQIGFFDQTGLAWTLFSIPTTNSQPMNMVIDSKGSIWFTQSSRNANKIARLIPSTIVKPESSFPTRENGGGAANKLKRESSISDKTTLYILGIVVLAVLFTGAFLFIRLRSKS</sequence>
<dbReference type="PANTHER" id="PTHR40274:SF3">
    <property type="entry name" value="VIRGINIAMYCIN B LYASE"/>
    <property type="match status" value="1"/>
</dbReference>
<evidence type="ECO:0008006" key="3">
    <source>
        <dbReference type="Google" id="ProtNLM"/>
    </source>
</evidence>
<dbReference type="InterPro" id="IPR051344">
    <property type="entry name" value="Vgb"/>
</dbReference>
<evidence type="ECO:0000256" key="1">
    <source>
        <dbReference type="SAM" id="Phobius"/>
    </source>
</evidence>
<dbReference type="EMBL" id="UOGA01000166">
    <property type="protein sequence ID" value="VAX19968.1"/>
    <property type="molecule type" value="Genomic_DNA"/>
</dbReference>
<name>A0A3B1C7T5_9ZZZZ</name>
<dbReference type="PANTHER" id="PTHR40274">
    <property type="entry name" value="VIRGINIAMYCIN B LYASE"/>
    <property type="match status" value="1"/>
</dbReference>
<feature type="transmembrane region" description="Helical" evidence="1">
    <location>
        <begin position="429"/>
        <end position="448"/>
    </location>
</feature>
<dbReference type="SUPFAM" id="SSF101898">
    <property type="entry name" value="NHL repeat"/>
    <property type="match status" value="1"/>
</dbReference>
<keyword evidence="1" id="KW-1133">Transmembrane helix</keyword>
<protein>
    <recommendedName>
        <fullName evidence="3">SMP-30/Gluconolactonase/LRE-like region domain-containing protein</fullName>
    </recommendedName>
</protein>
<keyword evidence="1" id="KW-0472">Membrane</keyword>
<organism evidence="2">
    <name type="scientific">hydrothermal vent metagenome</name>
    <dbReference type="NCBI Taxonomy" id="652676"/>
    <lineage>
        <taxon>unclassified sequences</taxon>
        <taxon>metagenomes</taxon>
        <taxon>ecological metagenomes</taxon>
    </lineage>
</organism>
<keyword evidence="1" id="KW-0812">Transmembrane</keyword>